<feature type="chain" id="PRO_5044855177" description="Chloride channel protein" evidence="12">
    <location>
        <begin position="30"/>
        <end position="693"/>
    </location>
</feature>
<feature type="transmembrane region" description="Helical" evidence="11">
    <location>
        <begin position="191"/>
        <end position="211"/>
    </location>
</feature>
<dbReference type="PANTHER" id="PTHR43427:SF6">
    <property type="entry name" value="CHLORIDE CHANNEL PROTEIN CLC-E"/>
    <property type="match status" value="1"/>
</dbReference>
<keyword evidence="5" id="KW-0406">Ion transport</keyword>
<feature type="region of interest" description="Disordered" evidence="10">
    <location>
        <begin position="88"/>
        <end position="119"/>
    </location>
</feature>
<feature type="transmembrane region" description="Helical" evidence="11">
    <location>
        <begin position="491"/>
        <end position="512"/>
    </location>
</feature>
<feature type="transmembrane region" description="Helical" evidence="11">
    <location>
        <begin position="589"/>
        <end position="615"/>
    </location>
</feature>
<feature type="transmembrane region" description="Helical" evidence="11">
    <location>
        <begin position="400"/>
        <end position="420"/>
    </location>
</feature>
<dbReference type="InterPro" id="IPR050368">
    <property type="entry name" value="ClC-type_chloride_channel"/>
</dbReference>
<keyword evidence="3 11" id="KW-0812">Transmembrane</keyword>
<keyword evidence="8" id="KW-0868">Chloride</keyword>
<evidence type="ECO:0000313" key="14">
    <source>
        <dbReference type="Proteomes" id="UP001530315"/>
    </source>
</evidence>
<dbReference type="Pfam" id="PF00654">
    <property type="entry name" value="Voltage_CLC"/>
    <property type="match status" value="2"/>
</dbReference>
<evidence type="ECO:0000256" key="3">
    <source>
        <dbReference type="ARBA" id="ARBA00022692"/>
    </source>
</evidence>
<feature type="transmembrane region" description="Helical" evidence="11">
    <location>
        <begin position="518"/>
        <end position="537"/>
    </location>
</feature>
<keyword evidence="14" id="KW-1185">Reference proteome</keyword>
<comment type="subcellular location">
    <subcellularLocation>
        <location evidence="1">Membrane</location>
        <topology evidence="1">Multi-pass membrane protein</topology>
    </subcellularLocation>
</comment>
<accession>A0ABD3MIY1</accession>
<dbReference type="GO" id="GO:0034707">
    <property type="term" value="C:chloride channel complex"/>
    <property type="evidence" value="ECO:0007669"/>
    <property type="project" value="UniProtKB-KW"/>
</dbReference>
<keyword evidence="12" id="KW-0732">Signal</keyword>
<protein>
    <recommendedName>
        <fullName evidence="15">Chloride channel protein</fullName>
    </recommendedName>
</protein>
<feature type="transmembrane region" description="Helical" evidence="11">
    <location>
        <begin position="331"/>
        <end position="356"/>
    </location>
</feature>
<comment type="caution">
    <text evidence="13">The sequence shown here is derived from an EMBL/GenBank/DDBJ whole genome shotgun (WGS) entry which is preliminary data.</text>
</comment>
<dbReference type="SUPFAM" id="SSF81340">
    <property type="entry name" value="Clc chloride channel"/>
    <property type="match status" value="2"/>
</dbReference>
<evidence type="ECO:0000256" key="6">
    <source>
        <dbReference type="ARBA" id="ARBA00023136"/>
    </source>
</evidence>
<dbReference type="AlphaFoldDB" id="A0ABD3MIY1"/>
<dbReference type="PANTHER" id="PTHR43427">
    <property type="entry name" value="CHLORIDE CHANNEL PROTEIN CLC-E"/>
    <property type="match status" value="1"/>
</dbReference>
<evidence type="ECO:0000256" key="5">
    <source>
        <dbReference type="ARBA" id="ARBA00023065"/>
    </source>
</evidence>
<organism evidence="13 14">
    <name type="scientific">Stephanodiscus triporus</name>
    <dbReference type="NCBI Taxonomy" id="2934178"/>
    <lineage>
        <taxon>Eukaryota</taxon>
        <taxon>Sar</taxon>
        <taxon>Stramenopiles</taxon>
        <taxon>Ochrophyta</taxon>
        <taxon>Bacillariophyta</taxon>
        <taxon>Coscinodiscophyceae</taxon>
        <taxon>Thalassiosirophycidae</taxon>
        <taxon>Stephanodiscales</taxon>
        <taxon>Stephanodiscaceae</taxon>
        <taxon>Stephanodiscus</taxon>
    </lineage>
</organism>
<dbReference type="InterPro" id="IPR001807">
    <property type="entry name" value="ClC"/>
</dbReference>
<keyword evidence="9" id="KW-0407">Ion channel</keyword>
<dbReference type="InterPro" id="IPR014743">
    <property type="entry name" value="Cl-channel_core"/>
</dbReference>
<proteinExistence type="predicted"/>
<keyword evidence="2" id="KW-0813">Transport</keyword>
<name>A0ABD3MIY1_9STRA</name>
<reference evidence="13 14" key="1">
    <citation type="submission" date="2024-10" db="EMBL/GenBank/DDBJ databases">
        <title>Updated reference genomes for cyclostephanoid diatoms.</title>
        <authorList>
            <person name="Roberts W.R."/>
            <person name="Alverson A.J."/>
        </authorList>
    </citation>
    <scope>NUCLEOTIDE SEQUENCE [LARGE SCALE GENOMIC DNA]</scope>
    <source>
        <strain evidence="13 14">AJA276-08</strain>
    </source>
</reference>
<feature type="compositionally biased region" description="Low complexity" evidence="10">
    <location>
        <begin position="101"/>
        <end position="116"/>
    </location>
</feature>
<evidence type="ECO:0000256" key="10">
    <source>
        <dbReference type="SAM" id="MobiDB-lite"/>
    </source>
</evidence>
<keyword evidence="7" id="KW-0869">Chloride channel</keyword>
<evidence type="ECO:0000256" key="2">
    <source>
        <dbReference type="ARBA" id="ARBA00022448"/>
    </source>
</evidence>
<keyword evidence="6 11" id="KW-0472">Membrane</keyword>
<evidence type="ECO:0000256" key="12">
    <source>
        <dbReference type="SAM" id="SignalP"/>
    </source>
</evidence>
<gene>
    <name evidence="13" type="ORF">ACHAW5_000409</name>
</gene>
<evidence type="ECO:0008006" key="15">
    <source>
        <dbReference type="Google" id="ProtNLM"/>
    </source>
</evidence>
<evidence type="ECO:0000256" key="9">
    <source>
        <dbReference type="ARBA" id="ARBA00023303"/>
    </source>
</evidence>
<dbReference type="EMBL" id="JALLAZ020001789">
    <property type="protein sequence ID" value="KAL3763863.1"/>
    <property type="molecule type" value="Genomic_DNA"/>
</dbReference>
<evidence type="ECO:0000256" key="1">
    <source>
        <dbReference type="ARBA" id="ARBA00004141"/>
    </source>
</evidence>
<evidence type="ECO:0000256" key="4">
    <source>
        <dbReference type="ARBA" id="ARBA00022989"/>
    </source>
</evidence>
<dbReference type="Gene3D" id="1.10.3080.10">
    <property type="entry name" value="Clc chloride channel"/>
    <property type="match status" value="1"/>
</dbReference>
<dbReference type="CDD" id="cd00400">
    <property type="entry name" value="Voltage_gated_ClC"/>
    <property type="match status" value="1"/>
</dbReference>
<feature type="transmembrane region" description="Helical" evidence="11">
    <location>
        <begin position="549"/>
        <end position="569"/>
    </location>
</feature>
<dbReference type="Proteomes" id="UP001530315">
    <property type="component" value="Unassembled WGS sequence"/>
</dbReference>
<feature type="transmembrane region" description="Helical" evidence="11">
    <location>
        <begin position="129"/>
        <end position="148"/>
    </location>
</feature>
<keyword evidence="4 11" id="KW-1133">Transmembrane helix</keyword>
<feature type="transmembrane region" description="Helical" evidence="11">
    <location>
        <begin position="440"/>
        <end position="464"/>
    </location>
</feature>
<dbReference type="GO" id="GO:0005254">
    <property type="term" value="F:chloride channel activity"/>
    <property type="evidence" value="ECO:0007669"/>
    <property type="project" value="UniProtKB-KW"/>
</dbReference>
<dbReference type="PRINTS" id="PR00762">
    <property type="entry name" value="CLCHANNEL"/>
</dbReference>
<evidence type="ECO:0000313" key="13">
    <source>
        <dbReference type="EMBL" id="KAL3763863.1"/>
    </source>
</evidence>
<evidence type="ECO:0000256" key="11">
    <source>
        <dbReference type="SAM" id="Phobius"/>
    </source>
</evidence>
<sequence>MIGSSFRVFFVASLLYVAVVFQRAPCADAFQASFAPKCGFLNSCSIQGGTRSASRKPRENMWMKSHLIQEDINGNSLSADDKFITEENASSSPSFRLDKASSTTASTSGTSSPKSSRQLPTNWLGEKNYILFTAVLIGLFTGTSIAAFKSAVEFLREVLYGDGIDLQVLSPFLWKSGGKEVLSFSMKFGEIIPLSAIPALGGLFVGMLLRFGGDMPPGLRDAVKEVELDSIRASNATPPTELVLCTKDIPPPSERNDFLRFSRKALAATATLGTGNSLGPEGPSVEAGMSISRLLMNNEFFSQLTMVFGTLEDNYMSEVKRVNRKLSRDRLLLACGAAAGVSAGFNAPLSGVFFALEVVQSALSPIDIPISSEKNNTDFDRGDEVQIATIGGEALASQQINISAILLASVVSALTIQLLLGNKLALKLGAFDFNNPLMELPLYVLLGVMSGITAATFSGVAQFLKNLFDGKEGPGFVREIFISIPKYAKPLIGSVICGIVAIYVPEVLFFGYETLNGLFLISGGYIPTGYLFIMLVAKLMTTASSASSGLVGGTFAPSLFLGGVLGAGFHNVITDSLQSISLAYPQLSAYSIFQGVSGLPVFAMVGAASVLAALFRAPLTASLLLFECTGNYDVILPLMASAGVASLTGDIFEKWLDEEQRESDNVSWGGLATRTYEEIDDDICLTPPESSIE</sequence>
<evidence type="ECO:0000256" key="7">
    <source>
        <dbReference type="ARBA" id="ARBA00023173"/>
    </source>
</evidence>
<feature type="signal peptide" evidence="12">
    <location>
        <begin position="1"/>
        <end position="29"/>
    </location>
</feature>
<evidence type="ECO:0000256" key="8">
    <source>
        <dbReference type="ARBA" id="ARBA00023214"/>
    </source>
</evidence>